<dbReference type="AlphaFoldDB" id="A0A6S6TJJ9"/>
<dbReference type="EMBL" id="CACVAY010000072">
    <property type="protein sequence ID" value="CAA6815782.1"/>
    <property type="molecule type" value="Genomic_DNA"/>
</dbReference>
<comment type="subcellular location">
    <subcellularLocation>
        <location evidence="1">Cell membrane</location>
        <topology evidence="1">Multi-pass membrane protein</topology>
    </subcellularLocation>
</comment>
<dbReference type="InterPro" id="IPR005838">
    <property type="entry name" value="T3SS_IM_P"/>
</dbReference>
<feature type="transmembrane region" description="Helical" evidence="7">
    <location>
        <begin position="52"/>
        <end position="72"/>
    </location>
</feature>
<keyword evidence="6 7" id="KW-0472">Membrane</keyword>
<evidence type="ECO:0000256" key="2">
    <source>
        <dbReference type="ARBA" id="ARBA00006257"/>
    </source>
</evidence>
<keyword evidence="5 7" id="KW-1133">Transmembrane helix</keyword>
<accession>A0A6S6TJJ9</accession>
<proteinExistence type="inferred from homology"/>
<dbReference type="Pfam" id="PF00813">
    <property type="entry name" value="FliP"/>
    <property type="match status" value="1"/>
</dbReference>
<gene>
    <name evidence="8" type="ORF">HELGO_WM16451</name>
</gene>
<evidence type="ECO:0000313" key="8">
    <source>
        <dbReference type="EMBL" id="CAA6815782.1"/>
    </source>
</evidence>
<keyword evidence="3 7" id="KW-1003">Cell membrane</keyword>
<keyword evidence="8" id="KW-0969">Cilium</keyword>
<protein>
    <submittedName>
        <fullName evidence="8">Flagellar biosynthesis protein FliP</fullName>
    </submittedName>
</protein>
<evidence type="ECO:0000256" key="5">
    <source>
        <dbReference type="ARBA" id="ARBA00022989"/>
    </source>
</evidence>
<organism evidence="8">
    <name type="scientific">uncultured Thiotrichaceae bacterium</name>
    <dbReference type="NCBI Taxonomy" id="298394"/>
    <lineage>
        <taxon>Bacteria</taxon>
        <taxon>Pseudomonadati</taxon>
        <taxon>Pseudomonadota</taxon>
        <taxon>Gammaproteobacteria</taxon>
        <taxon>Thiotrichales</taxon>
        <taxon>Thiotrichaceae</taxon>
        <taxon>environmental samples</taxon>
    </lineage>
</organism>
<reference evidence="8" key="1">
    <citation type="submission" date="2020-01" db="EMBL/GenBank/DDBJ databases">
        <authorList>
            <person name="Meier V. D."/>
            <person name="Meier V D."/>
        </authorList>
    </citation>
    <scope>NUCLEOTIDE SEQUENCE</scope>
    <source>
        <strain evidence="8">HLG_WM_MAG_07</strain>
    </source>
</reference>
<comment type="similarity">
    <text evidence="2 7">Belongs to the FliP/MopC/SpaP family.</text>
</comment>
<dbReference type="PANTHER" id="PTHR30587:SF2">
    <property type="entry name" value="SURFACE PRESENTATION OF ANTIGENS PROTEIN SPAP"/>
    <property type="match status" value="1"/>
</dbReference>
<dbReference type="PROSITE" id="PS01061">
    <property type="entry name" value="FLIP_2"/>
    <property type="match status" value="1"/>
</dbReference>
<name>A0A6S6TJJ9_9GAMM</name>
<dbReference type="PANTHER" id="PTHR30587">
    <property type="entry name" value="FLAGELLAR BIOSYNTHETIC PROTEIN FLIP"/>
    <property type="match status" value="1"/>
</dbReference>
<keyword evidence="8" id="KW-0282">Flagellum</keyword>
<evidence type="ECO:0000256" key="1">
    <source>
        <dbReference type="ARBA" id="ARBA00004651"/>
    </source>
</evidence>
<dbReference type="InterPro" id="IPR005773">
    <property type="entry name" value="T3SS_YscR-like"/>
</dbReference>
<evidence type="ECO:0000256" key="7">
    <source>
        <dbReference type="RuleBase" id="RU362070"/>
    </source>
</evidence>
<evidence type="ECO:0000256" key="3">
    <source>
        <dbReference type="ARBA" id="ARBA00022475"/>
    </source>
</evidence>
<dbReference type="NCBIfam" id="NF009438">
    <property type="entry name" value="PRK12797.1"/>
    <property type="match status" value="1"/>
</dbReference>
<comment type="caution">
    <text evidence="7">Lacks conserved residue(s) required for the propagation of feature annotation.</text>
</comment>
<feature type="transmembrane region" description="Helical" evidence="7">
    <location>
        <begin position="12"/>
        <end position="40"/>
    </location>
</feature>
<evidence type="ECO:0000256" key="6">
    <source>
        <dbReference type="ARBA" id="ARBA00023136"/>
    </source>
</evidence>
<dbReference type="NCBIfam" id="TIGR01102">
    <property type="entry name" value="yscR"/>
    <property type="match status" value="1"/>
</dbReference>
<dbReference type="PRINTS" id="PR01302">
    <property type="entry name" value="TYPE3IMPPROT"/>
</dbReference>
<sequence length="218" mass="24223">MDSFPNPIMLLGLLAIMGLAPFLAVLISSFVKIVVVMHMIRSALGLQQAPPNLAINGIAIILSMYVMAPVGLEAFDRFQSYGVEISDIKNPLVRPAIADAVVPVKEFLTKHSSEQERQFFLQSTQKLWPEKYAEKVEEDNLLVLTSAFLVSELTSAFQIGFLIYLPFIVIDLIVANILISMGMIMVAPIMISLPFKILLFVLIDGWSRLTHGLILSYQ</sequence>
<keyword evidence="8" id="KW-0966">Cell projection</keyword>
<evidence type="ECO:0000256" key="4">
    <source>
        <dbReference type="ARBA" id="ARBA00022692"/>
    </source>
</evidence>
<keyword evidence="4 7" id="KW-0812">Transmembrane</keyword>
<dbReference type="GO" id="GO:0005886">
    <property type="term" value="C:plasma membrane"/>
    <property type="evidence" value="ECO:0007669"/>
    <property type="project" value="UniProtKB-SubCell"/>
</dbReference>
<dbReference type="GO" id="GO:0009306">
    <property type="term" value="P:protein secretion"/>
    <property type="evidence" value="ECO:0007669"/>
    <property type="project" value="UniProtKB-UniRule"/>
</dbReference>